<dbReference type="InterPro" id="IPR004843">
    <property type="entry name" value="Calcineurin-like_PHP"/>
</dbReference>
<evidence type="ECO:0000259" key="1">
    <source>
        <dbReference type="Pfam" id="PF00149"/>
    </source>
</evidence>
<dbReference type="Gene3D" id="3.60.21.10">
    <property type="match status" value="1"/>
</dbReference>
<keyword evidence="3" id="KW-1185">Reference proteome</keyword>
<organism evidence="2 3">
    <name type="scientific">Novipirellula galeiformis</name>
    <dbReference type="NCBI Taxonomy" id="2528004"/>
    <lineage>
        <taxon>Bacteria</taxon>
        <taxon>Pseudomonadati</taxon>
        <taxon>Planctomycetota</taxon>
        <taxon>Planctomycetia</taxon>
        <taxon>Pirellulales</taxon>
        <taxon>Pirellulaceae</taxon>
        <taxon>Novipirellula</taxon>
    </lineage>
</organism>
<sequence length="227" mass="26214">MSTRSTAEQHRDQIGSLIQRNEIVVWGGDLFDFRWSSFSTESEAVDYSLAYLQQWRKEFPHQQFVFLCGNHDASPVFLNELRQWIQGDANFVFAGDVLRIGDTVMLHGDQIEGRGTIHRFENYRQRWADKKRAAMWRFAGYDAIVAARAHKVAAAVAHSNKTAIKKLNRFLTLQELTHETGVRQVVFGHTHRLIRGVQHNRMHFFNGGAAIRHVPFRPVEIELDSID</sequence>
<evidence type="ECO:0000313" key="2">
    <source>
        <dbReference type="EMBL" id="TWU21551.1"/>
    </source>
</evidence>
<dbReference type="OrthoDB" id="247902at2"/>
<accession>A0A5C6CDQ2</accession>
<name>A0A5C6CDQ2_9BACT</name>
<dbReference type="Proteomes" id="UP000316304">
    <property type="component" value="Unassembled WGS sequence"/>
</dbReference>
<dbReference type="AlphaFoldDB" id="A0A5C6CDQ2"/>
<dbReference type="Pfam" id="PF00149">
    <property type="entry name" value="Metallophos"/>
    <property type="match status" value="1"/>
</dbReference>
<proteinExistence type="predicted"/>
<gene>
    <name evidence="2" type="ORF">Pla52o_37380</name>
</gene>
<dbReference type="SUPFAM" id="SSF56300">
    <property type="entry name" value="Metallo-dependent phosphatases"/>
    <property type="match status" value="1"/>
</dbReference>
<dbReference type="GO" id="GO:0016787">
    <property type="term" value="F:hydrolase activity"/>
    <property type="evidence" value="ECO:0007669"/>
    <property type="project" value="InterPro"/>
</dbReference>
<feature type="domain" description="Calcineurin-like phosphoesterase" evidence="1">
    <location>
        <begin position="19"/>
        <end position="192"/>
    </location>
</feature>
<reference evidence="2 3" key="1">
    <citation type="submission" date="2019-02" db="EMBL/GenBank/DDBJ databases">
        <title>Deep-cultivation of Planctomycetes and their phenomic and genomic characterization uncovers novel biology.</title>
        <authorList>
            <person name="Wiegand S."/>
            <person name="Jogler M."/>
            <person name="Boedeker C."/>
            <person name="Pinto D."/>
            <person name="Vollmers J."/>
            <person name="Rivas-Marin E."/>
            <person name="Kohn T."/>
            <person name="Peeters S.H."/>
            <person name="Heuer A."/>
            <person name="Rast P."/>
            <person name="Oberbeckmann S."/>
            <person name="Bunk B."/>
            <person name="Jeske O."/>
            <person name="Meyerdierks A."/>
            <person name="Storesund J.E."/>
            <person name="Kallscheuer N."/>
            <person name="Luecker S."/>
            <person name="Lage O.M."/>
            <person name="Pohl T."/>
            <person name="Merkel B.J."/>
            <person name="Hornburger P."/>
            <person name="Mueller R.-W."/>
            <person name="Bruemmer F."/>
            <person name="Labrenz M."/>
            <person name="Spormann A.M."/>
            <person name="Op Den Camp H."/>
            <person name="Overmann J."/>
            <person name="Amann R."/>
            <person name="Jetten M.S.M."/>
            <person name="Mascher T."/>
            <person name="Medema M.H."/>
            <person name="Devos D.P."/>
            <person name="Kaster A.-K."/>
            <person name="Ovreas L."/>
            <person name="Rohde M."/>
            <person name="Galperin M.Y."/>
            <person name="Jogler C."/>
        </authorList>
    </citation>
    <scope>NUCLEOTIDE SEQUENCE [LARGE SCALE GENOMIC DNA]</scope>
    <source>
        <strain evidence="2 3">Pla52o</strain>
    </source>
</reference>
<evidence type="ECO:0000313" key="3">
    <source>
        <dbReference type="Proteomes" id="UP000316304"/>
    </source>
</evidence>
<protein>
    <submittedName>
        <fullName evidence="2">Calcineurin-like phosphoesterase superfamily domain protein</fullName>
    </submittedName>
</protein>
<dbReference type="EMBL" id="SJPT01000006">
    <property type="protein sequence ID" value="TWU21551.1"/>
    <property type="molecule type" value="Genomic_DNA"/>
</dbReference>
<dbReference type="InterPro" id="IPR029052">
    <property type="entry name" value="Metallo-depent_PP-like"/>
</dbReference>
<comment type="caution">
    <text evidence="2">The sequence shown here is derived from an EMBL/GenBank/DDBJ whole genome shotgun (WGS) entry which is preliminary data.</text>
</comment>